<evidence type="ECO:0000256" key="5">
    <source>
        <dbReference type="ARBA" id="ARBA00022801"/>
    </source>
</evidence>
<dbReference type="EC" id="3.1.3.48" evidence="3"/>
<dbReference type="SUPFAM" id="SSF52799">
    <property type="entry name" value="(Phosphotyrosine protein) phosphatases II"/>
    <property type="match status" value="1"/>
</dbReference>
<comment type="subcellular location">
    <subcellularLocation>
        <location evidence="1">Endomembrane system</location>
    </subcellularLocation>
</comment>
<reference evidence="11" key="1">
    <citation type="submission" date="2020-11" db="EMBL/GenBank/DDBJ databases">
        <authorList>
            <person name="Tran Van P."/>
        </authorList>
    </citation>
    <scope>NUCLEOTIDE SEQUENCE</scope>
</reference>
<dbReference type="InterPro" id="IPR000387">
    <property type="entry name" value="Tyr_Pase_dom"/>
</dbReference>
<dbReference type="GO" id="GO:0004726">
    <property type="term" value="F:non-membrane spanning protein tyrosine phosphatase activity"/>
    <property type="evidence" value="ECO:0007669"/>
    <property type="project" value="TreeGrafter"/>
</dbReference>
<dbReference type="PROSITE" id="PS50055">
    <property type="entry name" value="TYR_PHOSPHATASE_PTP"/>
    <property type="match status" value="1"/>
</dbReference>
<organism evidence="11">
    <name type="scientific">Notodromas monacha</name>
    <dbReference type="NCBI Taxonomy" id="399045"/>
    <lineage>
        <taxon>Eukaryota</taxon>
        <taxon>Metazoa</taxon>
        <taxon>Ecdysozoa</taxon>
        <taxon>Arthropoda</taxon>
        <taxon>Crustacea</taxon>
        <taxon>Oligostraca</taxon>
        <taxon>Ostracoda</taxon>
        <taxon>Podocopa</taxon>
        <taxon>Podocopida</taxon>
        <taxon>Cypridocopina</taxon>
        <taxon>Cypridoidea</taxon>
        <taxon>Cyprididae</taxon>
        <taxon>Notodromas</taxon>
    </lineage>
</organism>
<feature type="domain" description="Tyrosine specific protein phosphatases" evidence="10">
    <location>
        <begin position="277"/>
        <end position="354"/>
    </location>
</feature>
<dbReference type="Pfam" id="PF00102">
    <property type="entry name" value="Y_phosphatase"/>
    <property type="match status" value="1"/>
</dbReference>
<keyword evidence="6" id="KW-0904">Protein phosphatase</keyword>
<keyword evidence="12" id="KW-1185">Reference proteome</keyword>
<keyword evidence="7" id="KW-0472">Membrane</keyword>
<evidence type="ECO:0000256" key="6">
    <source>
        <dbReference type="ARBA" id="ARBA00022912"/>
    </source>
</evidence>
<evidence type="ECO:0000259" key="10">
    <source>
        <dbReference type="PROSITE" id="PS50056"/>
    </source>
</evidence>
<evidence type="ECO:0000256" key="1">
    <source>
        <dbReference type="ARBA" id="ARBA00004308"/>
    </source>
</evidence>
<protein>
    <recommendedName>
        <fullName evidence="3">protein-tyrosine-phosphatase</fullName>
        <ecNumber evidence="3">3.1.3.48</ecNumber>
    </recommendedName>
</protein>
<evidence type="ECO:0000256" key="7">
    <source>
        <dbReference type="ARBA" id="ARBA00023136"/>
    </source>
</evidence>
<dbReference type="AlphaFoldDB" id="A0A7R9BDA2"/>
<dbReference type="GO" id="GO:0046426">
    <property type="term" value="P:negative regulation of receptor signaling pathway via JAK-STAT"/>
    <property type="evidence" value="ECO:0007669"/>
    <property type="project" value="TreeGrafter"/>
</dbReference>
<keyword evidence="4" id="KW-0597">Phosphoprotein</keyword>
<dbReference type="InterPro" id="IPR051985">
    <property type="entry name" value="NR_tyrosine_phosphatase"/>
</dbReference>
<dbReference type="PROSITE" id="PS50056">
    <property type="entry name" value="TYR_PHOSPHATASE_2"/>
    <property type="match status" value="1"/>
</dbReference>
<dbReference type="SMART" id="SM00404">
    <property type="entry name" value="PTPc_motif"/>
    <property type="match status" value="1"/>
</dbReference>
<evidence type="ECO:0000256" key="3">
    <source>
        <dbReference type="ARBA" id="ARBA00013064"/>
    </source>
</evidence>
<sequence>MPLVLPYIQTVVSFCRSAGGLIPAASWMYQQLVRLISRLMNMTEQASSDQPPDEATADATANRLSTSCLTIPPQIGFDAETLSRLTAEFKEIDGANRWDEVYSKIMEESVNPLLFSKEARKPRNRILNRYKNVNPYDHSRVVLSDFEVDYVNANLVEVPSVGRRYILSQGPLEITSSHFWLMIWQQKSKGIIMLNGLFEKKVPKCFQYWPDKVGTTLTFNDVQIMVKLDEEVSGSVFTTRKFSVTKTSDSAVLPPGRIITQFHYTTWPDFGAPKTPAEFLDFLVAVRESGVLSPDVGPAIVHCSAGIGRSGTFCLVDAFLLELGAGRQKVSIRECLLAMRQFRMGLVQTSEQYRFAFLAILHGAKDERLVPCRGSAGSENGTIVTVLDGPVEREENSEGAEPVATDGDTQVEDIFDSSKVMNGGVNEKNESDVEPDKNDLKRHAVHAESESESPVKHPKTDDHVEVIE</sequence>
<dbReference type="OrthoDB" id="9450131at2759"/>
<evidence type="ECO:0000256" key="8">
    <source>
        <dbReference type="SAM" id="MobiDB-lite"/>
    </source>
</evidence>
<dbReference type="GO" id="GO:0005737">
    <property type="term" value="C:cytoplasm"/>
    <property type="evidence" value="ECO:0007669"/>
    <property type="project" value="TreeGrafter"/>
</dbReference>
<feature type="compositionally biased region" description="Basic and acidic residues" evidence="8">
    <location>
        <begin position="427"/>
        <end position="468"/>
    </location>
</feature>
<dbReference type="SMART" id="SM00194">
    <property type="entry name" value="PTPc"/>
    <property type="match status" value="1"/>
</dbReference>
<dbReference type="InterPro" id="IPR029021">
    <property type="entry name" value="Prot-tyrosine_phosphatase-like"/>
</dbReference>
<dbReference type="PANTHER" id="PTHR46047">
    <property type="entry name" value="TYROSINE-PROTEIN PHOSPHATASE NON-RECEPTOR TYPE 61F"/>
    <property type="match status" value="1"/>
</dbReference>
<comment type="similarity">
    <text evidence="2">Belongs to the protein-tyrosine phosphatase family. Non-receptor class 1 subfamily.</text>
</comment>
<evidence type="ECO:0000313" key="11">
    <source>
        <dbReference type="EMBL" id="CAD7273098.1"/>
    </source>
</evidence>
<keyword evidence="5" id="KW-0378">Hydrolase</keyword>
<dbReference type="PRINTS" id="PR00700">
    <property type="entry name" value="PRTYPHPHTASE"/>
</dbReference>
<dbReference type="GO" id="GO:0012505">
    <property type="term" value="C:endomembrane system"/>
    <property type="evidence" value="ECO:0007669"/>
    <property type="project" value="UniProtKB-SubCell"/>
</dbReference>
<dbReference type="InterPro" id="IPR003595">
    <property type="entry name" value="Tyr_Pase_cat"/>
</dbReference>
<dbReference type="PANTHER" id="PTHR46047:SF3">
    <property type="entry name" value="TYROSINE-PROTEIN PHOSPHATASE NON-RECEPTOR TYPE 61F"/>
    <property type="match status" value="1"/>
</dbReference>
<dbReference type="Proteomes" id="UP000678499">
    <property type="component" value="Unassembled WGS sequence"/>
</dbReference>
<dbReference type="GO" id="GO:0005634">
    <property type="term" value="C:nucleus"/>
    <property type="evidence" value="ECO:0007669"/>
    <property type="project" value="TreeGrafter"/>
</dbReference>
<evidence type="ECO:0000313" key="12">
    <source>
        <dbReference type="Proteomes" id="UP000678499"/>
    </source>
</evidence>
<dbReference type="GO" id="GO:0070373">
    <property type="term" value="P:negative regulation of ERK1 and ERK2 cascade"/>
    <property type="evidence" value="ECO:0007669"/>
    <property type="project" value="TreeGrafter"/>
</dbReference>
<evidence type="ECO:0000256" key="4">
    <source>
        <dbReference type="ARBA" id="ARBA00022553"/>
    </source>
</evidence>
<dbReference type="GO" id="GO:0019901">
    <property type="term" value="F:protein kinase binding"/>
    <property type="evidence" value="ECO:0007669"/>
    <property type="project" value="TreeGrafter"/>
</dbReference>
<evidence type="ECO:0000259" key="9">
    <source>
        <dbReference type="PROSITE" id="PS50055"/>
    </source>
</evidence>
<name>A0A7R9BDA2_9CRUS</name>
<feature type="region of interest" description="Disordered" evidence="8">
    <location>
        <begin position="417"/>
        <end position="468"/>
    </location>
</feature>
<dbReference type="Gene3D" id="3.90.190.10">
    <property type="entry name" value="Protein tyrosine phosphatase superfamily"/>
    <property type="match status" value="1"/>
</dbReference>
<dbReference type="EMBL" id="CAJPEX010000094">
    <property type="protein sequence ID" value="CAG0913250.1"/>
    <property type="molecule type" value="Genomic_DNA"/>
</dbReference>
<gene>
    <name evidence="11" type="ORF">NMOB1V02_LOCUS1002</name>
</gene>
<dbReference type="EMBL" id="OA882131">
    <property type="protein sequence ID" value="CAD7273098.1"/>
    <property type="molecule type" value="Genomic_DNA"/>
</dbReference>
<accession>A0A7R9BDA2</accession>
<evidence type="ECO:0000256" key="2">
    <source>
        <dbReference type="ARBA" id="ARBA00009701"/>
    </source>
</evidence>
<dbReference type="InterPro" id="IPR000242">
    <property type="entry name" value="PTP_cat"/>
</dbReference>
<feature type="domain" description="Tyrosine-protein phosphatase" evidence="9">
    <location>
        <begin position="85"/>
        <end position="363"/>
    </location>
</feature>
<dbReference type="GO" id="GO:0048666">
    <property type="term" value="P:neuron development"/>
    <property type="evidence" value="ECO:0007669"/>
    <property type="project" value="UniProtKB-ARBA"/>
</dbReference>
<dbReference type="InterPro" id="IPR016130">
    <property type="entry name" value="Tyr_Pase_AS"/>
</dbReference>
<proteinExistence type="inferred from homology"/>
<dbReference type="PROSITE" id="PS00383">
    <property type="entry name" value="TYR_PHOSPHATASE_1"/>
    <property type="match status" value="1"/>
</dbReference>